<keyword evidence="1" id="KW-0808">Transferase</keyword>
<dbReference type="GO" id="GO:0032259">
    <property type="term" value="P:methylation"/>
    <property type="evidence" value="ECO:0007669"/>
    <property type="project" value="UniProtKB-KW"/>
</dbReference>
<keyword evidence="2" id="KW-1185">Reference proteome</keyword>
<dbReference type="OrthoDB" id="3216820at2"/>
<comment type="caution">
    <text evidence="1">The sequence shown here is derived from an EMBL/GenBank/DDBJ whole genome shotgun (WGS) entry which is preliminary data.</text>
</comment>
<organism evidence="1 2">
    <name type="scientific">Actinomadura rudentiformis</name>
    <dbReference type="NCBI Taxonomy" id="359158"/>
    <lineage>
        <taxon>Bacteria</taxon>
        <taxon>Bacillati</taxon>
        <taxon>Actinomycetota</taxon>
        <taxon>Actinomycetes</taxon>
        <taxon>Streptosporangiales</taxon>
        <taxon>Thermomonosporaceae</taxon>
        <taxon>Actinomadura</taxon>
    </lineage>
</organism>
<name>A0A6H9YKS7_9ACTN</name>
<dbReference type="Proteomes" id="UP000468735">
    <property type="component" value="Unassembled WGS sequence"/>
</dbReference>
<dbReference type="EMBL" id="WBMT01000028">
    <property type="protein sequence ID" value="KAB2340849.1"/>
    <property type="molecule type" value="Genomic_DNA"/>
</dbReference>
<sequence length="270" mass="29725">MTTGDPSTASSRIDMTRPHSARVWDYWLGGKDNFEVDRELGEQIAGMFPHVVATARGDREFMHRTTRYLATEAGIDQFLDIGTGLPTPPNLHQVAQEINPKARVVYVDNDPIVLVHARALLNSTPEGSCDYLDADLREPSRILREAGTTLDLDRPVAITLMSVLHFVADLEDVVSILQRLLNAVPSGSYLALTHSTDEIGGPAVKRAFEMWNATAHPKAQPRTRSEVTGLFDGLELLDPGVVSPPLWRPPLDVETEPEPVPLWAGVARKP</sequence>
<dbReference type="Pfam" id="PF04672">
    <property type="entry name" value="Methyltransf_19"/>
    <property type="match status" value="1"/>
</dbReference>
<dbReference type="InterPro" id="IPR029063">
    <property type="entry name" value="SAM-dependent_MTases_sf"/>
</dbReference>
<dbReference type="PIRSF" id="PIRSF017393">
    <property type="entry name" value="MTase_SAV2177"/>
    <property type="match status" value="1"/>
</dbReference>
<dbReference type="RefSeq" id="WP_151569305.1">
    <property type="nucleotide sequence ID" value="NZ_WBMT01000028.1"/>
</dbReference>
<evidence type="ECO:0000313" key="1">
    <source>
        <dbReference type="EMBL" id="KAB2340849.1"/>
    </source>
</evidence>
<dbReference type="Gene3D" id="3.40.50.150">
    <property type="entry name" value="Vaccinia Virus protein VP39"/>
    <property type="match status" value="1"/>
</dbReference>
<evidence type="ECO:0000313" key="2">
    <source>
        <dbReference type="Proteomes" id="UP000468735"/>
    </source>
</evidence>
<reference evidence="1 2" key="1">
    <citation type="submission" date="2019-09" db="EMBL/GenBank/DDBJ databases">
        <title>Actinomadura physcomitrii sp. nov., a novel actinomycete isolated from moss [Physcomitrium sphaericum (Ludw) Fuernr].</title>
        <authorList>
            <person name="Zhuang X."/>
            <person name="Liu C."/>
        </authorList>
    </citation>
    <scope>NUCLEOTIDE SEQUENCE [LARGE SCALE GENOMIC DNA]</scope>
    <source>
        <strain evidence="1 2">HMC1</strain>
    </source>
</reference>
<dbReference type="AlphaFoldDB" id="A0A6H9YKS7"/>
<proteinExistence type="predicted"/>
<protein>
    <submittedName>
        <fullName evidence="1">SAM-dependent methyltransferase</fullName>
    </submittedName>
</protein>
<dbReference type="GO" id="GO:0008168">
    <property type="term" value="F:methyltransferase activity"/>
    <property type="evidence" value="ECO:0007669"/>
    <property type="project" value="UniProtKB-KW"/>
</dbReference>
<keyword evidence="1" id="KW-0489">Methyltransferase</keyword>
<dbReference type="SUPFAM" id="SSF53335">
    <property type="entry name" value="S-adenosyl-L-methionine-dependent methyltransferases"/>
    <property type="match status" value="1"/>
</dbReference>
<gene>
    <name evidence="1" type="ORF">F8566_43835</name>
</gene>
<accession>A0A6H9YKS7</accession>
<dbReference type="InterPro" id="IPR006764">
    <property type="entry name" value="SAM_dep_MeTrfase_SAV2177_type"/>
</dbReference>